<evidence type="ECO:0000256" key="1">
    <source>
        <dbReference type="ARBA" id="ARBA00006987"/>
    </source>
</evidence>
<name>A0ABX1ETB4_9PROT</name>
<reference evidence="3 4" key="1">
    <citation type="submission" date="2020-03" db="EMBL/GenBank/DDBJ databases">
        <title>Roseomonas selenitidurans sp. nov. isolated from soil.</title>
        <authorList>
            <person name="Liu H."/>
        </authorList>
    </citation>
    <scope>NUCLEOTIDE SEQUENCE [LARGE SCALE GENOMIC DNA]</scope>
    <source>
        <strain evidence="3 4">JCM 15073</strain>
    </source>
</reference>
<dbReference type="EMBL" id="JAAVTX010000001">
    <property type="protein sequence ID" value="NKE43783.1"/>
    <property type="molecule type" value="Genomic_DNA"/>
</dbReference>
<dbReference type="InterPro" id="IPR006311">
    <property type="entry name" value="TAT_signal"/>
</dbReference>
<dbReference type="Gene3D" id="3.40.190.10">
    <property type="entry name" value="Periplasmic binding protein-like II"/>
    <property type="match status" value="1"/>
</dbReference>
<proteinExistence type="inferred from homology"/>
<dbReference type="RefSeq" id="WP_168047076.1">
    <property type="nucleotide sequence ID" value="NZ_JAATJR010000001.1"/>
</dbReference>
<dbReference type="SUPFAM" id="SSF53850">
    <property type="entry name" value="Periplasmic binding protein-like II"/>
    <property type="match status" value="1"/>
</dbReference>
<feature type="signal peptide" evidence="2">
    <location>
        <begin position="1"/>
        <end position="30"/>
    </location>
</feature>
<gene>
    <name evidence="3" type="ORF">HB662_03270</name>
</gene>
<dbReference type="InterPro" id="IPR042100">
    <property type="entry name" value="Bug_dom1"/>
</dbReference>
<dbReference type="Proteomes" id="UP000765160">
    <property type="component" value="Unassembled WGS sequence"/>
</dbReference>
<evidence type="ECO:0000256" key="2">
    <source>
        <dbReference type="SAM" id="SignalP"/>
    </source>
</evidence>
<dbReference type="PANTHER" id="PTHR42928:SF5">
    <property type="entry name" value="BLR1237 PROTEIN"/>
    <property type="match status" value="1"/>
</dbReference>
<organism evidence="3 4">
    <name type="scientific">Falsiroseomonas frigidaquae</name>
    <dbReference type="NCBI Taxonomy" id="487318"/>
    <lineage>
        <taxon>Bacteria</taxon>
        <taxon>Pseudomonadati</taxon>
        <taxon>Pseudomonadota</taxon>
        <taxon>Alphaproteobacteria</taxon>
        <taxon>Acetobacterales</taxon>
        <taxon>Roseomonadaceae</taxon>
        <taxon>Falsiroseomonas</taxon>
    </lineage>
</organism>
<protein>
    <submittedName>
        <fullName evidence="3">Tripartite tricarboxylate transporter substrate binding protein</fullName>
    </submittedName>
</protein>
<feature type="chain" id="PRO_5047544122" evidence="2">
    <location>
        <begin position="31"/>
        <end position="330"/>
    </location>
</feature>
<evidence type="ECO:0000313" key="3">
    <source>
        <dbReference type="EMBL" id="NKE43783.1"/>
    </source>
</evidence>
<dbReference type="InterPro" id="IPR005064">
    <property type="entry name" value="BUG"/>
</dbReference>
<keyword evidence="2" id="KW-0732">Signal</keyword>
<accession>A0ABX1ETB4</accession>
<comment type="caution">
    <text evidence="3">The sequence shown here is derived from an EMBL/GenBank/DDBJ whole genome shotgun (WGS) entry which is preliminary data.</text>
</comment>
<keyword evidence="4" id="KW-1185">Reference proteome</keyword>
<dbReference type="PROSITE" id="PS51318">
    <property type="entry name" value="TAT"/>
    <property type="match status" value="1"/>
</dbReference>
<dbReference type="Pfam" id="PF03401">
    <property type="entry name" value="TctC"/>
    <property type="match status" value="1"/>
</dbReference>
<comment type="similarity">
    <text evidence="1">Belongs to the UPF0065 (bug) family.</text>
</comment>
<dbReference type="PANTHER" id="PTHR42928">
    <property type="entry name" value="TRICARBOXYLATE-BINDING PROTEIN"/>
    <property type="match status" value="1"/>
</dbReference>
<dbReference type="Gene3D" id="3.40.190.150">
    <property type="entry name" value="Bordetella uptake gene, domain 1"/>
    <property type="match status" value="1"/>
</dbReference>
<evidence type="ECO:0000313" key="4">
    <source>
        <dbReference type="Proteomes" id="UP000765160"/>
    </source>
</evidence>
<dbReference type="PIRSF" id="PIRSF017082">
    <property type="entry name" value="YflP"/>
    <property type="match status" value="1"/>
</dbReference>
<dbReference type="CDD" id="cd13578">
    <property type="entry name" value="PBP2_Bug27"/>
    <property type="match status" value="1"/>
</dbReference>
<sequence length="330" mass="34074">MNNPMNRPTRRRLLVGGGLLAGGLAAPALAQSGALPDRPIRIVCPHGPGGASDTWARIVAEPMAALLGRPVVIENKPGASTMLAAETVARARADGTTLLMGSVTTLSINPSIFPNIRYDAAKDFAPLSIVATAPMALAVPNDLPARDVAELVALAKARPGALNYGSPGAGTSPHLTGALFASMTGAQVVHVPYRTAAESEVALMQNEIHFAFSGGYLPGIRAGRVRGLAMTSLRRSALAPELPTVAEQGLPEFESSVWNGLLAPAGTPEETLAALVNAIRTACQRPEVARSFAQVGAEVVGSSPQDFAATMTGERAKWAQVIRDAGVRAG</sequence>